<keyword evidence="3" id="KW-1185">Reference proteome</keyword>
<proteinExistence type="predicted"/>
<name>A0A165BTH3_9APHY</name>
<reference evidence="2 3" key="1">
    <citation type="journal article" date="2016" name="Mol. Biol. Evol.">
        <title>Comparative Genomics of Early-Diverging Mushroom-Forming Fungi Provides Insights into the Origins of Lignocellulose Decay Capabilities.</title>
        <authorList>
            <person name="Nagy L.G."/>
            <person name="Riley R."/>
            <person name="Tritt A."/>
            <person name="Adam C."/>
            <person name="Daum C."/>
            <person name="Floudas D."/>
            <person name="Sun H."/>
            <person name="Yadav J.S."/>
            <person name="Pangilinan J."/>
            <person name="Larsson K.H."/>
            <person name="Matsuura K."/>
            <person name="Barry K."/>
            <person name="Labutti K."/>
            <person name="Kuo R."/>
            <person name="Ohm R.A."/>
            <person name="Bhattacharya S.S."/>
            <person name="Shirouzu T."/>
            <person name="Yoshinaga Y."/>
            <person name="Martin F.M."/>
            <person name="Grigoriev I.V."/>
            <person name="Hibbett D.S."/>
        </authorList>
    </citation>
    <scope>NUCLEOTIDE SEQUENCE [LARGE SCALE GENOMIC DNA]</scope>
    <source>
        <strain evidence="2 3">93-53</strain>
    </source>
</reference>
<accession>A0A165BTH3</accession>
<dbReference type="SUPFAM" id="SSF52540">
    <property type="entry name" value="P-loop containing nucleoside triphosphate hydrolases"/>
    <property type="match status" value="1"/>
</dbReference>
<dbReference type="InterPro" id="IPR027417">
    <property type="entry name" value="P-loop_NTPase"/>
</dbReference>
<dbReference type="OrthoDB" id="8954335at2759"/>
<dbReference type="Pfam" id="PF01926">
    <property type="entry name" value="MMR_HSR1"/>
    <property type="match status" value="1"/>
</dbReference>
<dbReference type="AlphaFoldDB" id="A0A165BTH3"/>
<dbReference type="Gene3D" id="3.40.50.300">
    <property type="entry name" value="P-loop containing nucleotide triphosphate hydrolases"/>
    <property type="match status" value="1"/>
</dbReference>
<evidence type="ECO:0000313" key="2">
    <source>
        <dbReference type="EMBL" id="KZT01619.1"/>
    </source>
</evidence>
<dbReference type="EMBL" id="KV427662">
    <property type="protein sequence ID" value="KZT01619.1"/>
    <property type="molecule type" value="Genomic_DNA"/>
</dbReference>
<feature type="domain" description="G" evidence="1">
    <location>
        <begin position="19"/>
        <end position="90"/>
    </location>
</feature>
<dbReference type="RefSeq" id="XP_040759359.1">
    <property type="nucleotide sequence ID" value="XM_040909959.1"/>
</dbReference>
<sequence length="371" mass="41439">MSQNASTSIDDLSSSSTLIAVTGPTGVGKTAFINSLCNTTLQVSKQLESCTDKIQVAHCSFNDINIALIDTPGFDDTYKSHVATFEVIAEFLEKLSRKGIKLTGLLYMHRISDVRVGGTARHSFRVFTKICGADALKNVTIVTTMWEDVKEDVGEGRERELAEKPIFFKDAIDGGAEMMRYYNNIGSAQRLMEAVLKRSPVELQIQRELVIEGKTLPQTAAGVELQTELERQVHDRLTEVEELRRHLAELKTTGLSDQTVQGMERELEEAWERVTAIQGEIQQLRSLAARTLPHAGGRELAQAATDAHTAQRSFWRPNHNNPLRHIARLVKGLKQIQISLTSLKDRIMRKRAAHAGGDKLSLWQRLRRATS</sequence>
<dbReference type="Proteomes" id="UP000076871">
    <property type="component" value="Unassembled WGS sequence"/>
</dbReference>
<organism evidence="2 3">
    <name type="scientific">Laetiporus sulphureus 93-53</name>
    <dbReference type="NCBI Taxonomy" id="1314785"/>
    <lineage>
        <taxon>Eukaryota</taxon>
        <taxon>Fungi</taxon>
        <taxon>Dikarya</taxon>
        <taxon>Basidiomycota</taxon>
        <taxon>Agaricomycotina</taxon>
        <taxon>Agaricomycetes</taxon>
        <taxon>Polyporales</taxon>
        <taxon>Laetiporus</taxon>
    </lineage>
</organism>
<protein>
    <recommendedName>
        <fullName evidence="1">G domain-containing protein</fullName>
    </recommendedName>
</protein>
<evidence type="ECO:0000259" key="1">
    <source>
        <dbReference type="Pfam" id="PF01926"/>
    </source>
</evidence>
<evidence type="ECO:0000313" key="3">
    <source>
        <dbReference type="Proteomes" id="UP000076871"/>
    </source>
</evidence>
<dbReference type="GO" id="GO:0005525">
    <property type="term" value="F:GTP binding"/>
    <property type="evidence" value="ECO:0007669"/>
    <property type="project" value="InterPro"/>
</dbReference>
<gene>
    <name evidence="2" type="ORF">LAESUDRAFT_731032</name>
</gene>
<dbReference type="InterPro" id="IPR006073">
    <property type="entry name" value="GTP-bd"/>
</dbReference>
<dbReference type="GeneID" id="63826988"/>
<dbReference type="InParanoid" id="A0A165BTH3"/>